<dbReference type="Proteomes" id="UP000635726">
    <property type="component" value="Unassembled WGS sequence"/>
</dbReference>
<accession>A0A917UL07</accession>
<gene>
    <name evidence="2" type="ORF">GCM10008939_06250</name>
</gene>
<organism evidence="2 3">
    <name type="scientific">Deinococcus aquiradiocola</name>
    <dbReference type="NCBI Taxonomy" id="393059"/>
    <lineage>
        <taxon>Bacteria</taxon>
        <taxon>Thermotogati</taxon>
        <taxon>Deinococcota</taxon>
        <taxon>Deinococci</taxon>
        <taxon>Deinococcales</taxon>
        <taxon>Deinococcaceae</taxon>
        <taxon>Deinococcus</taxon>
    </lineage>
</organism>
<name>A0A917UL07_9DEIO</name>
<sequence length="66" mass="7314">MSMTRSTRSDHADPSPTPDAKPARRGRQIAPLVVRDIHPDVPDLDAKRRALDLVFRSPRPTTQGAD</sequence>
<reference evidence="2" key="2">
    <citation type="submission" date="2020-09" db="EMBL/GenBank/DDBJ databases">
        <authorList>
            <person name="Sun Q."/>
            <person name="Ohkuma M."/>
        </authorList>
    </citation>
    <scope>NUCLEOTIDE SEQUENCE</scope>
    <source>
        <strain evidence="2">JCM 14371</strain>
    </source>
</reference>
<keyword evidence="3" id="KW-1185">Reference proteome</keyword>
<dbReference type="EMBL" id="BMOE01000001">
    <property type="protein sequence ID" value="GGJ65123.1"/>
    <property type="molecule type" value="Genomic_DNA"/>
</dbReference>
<protein>
    <submittedName>
        <fullName evidence="2">Uncharacterized protein</fullName>
    </submittedName>
</protein>
<evidence type="ECO:0000256" key="1">
    <source>
        <dbReference type="SAM" id="MobiDB-lite"/>
    </source>
</evidence>
<evidence type="ECO:0000313" key="2">
    <source>
        <dbReference type="EMBL" id="GGJ65123.1"/>
    </source>
</evidence>
<proteinExistence type="predicted"/>
<comment type="caution">
    <text evidence="2">The sequence shown here is derived from an EMBL/GenBank/DDBJ whole genome shotgun (WGS) entry which is preliminary data.</text>
</comment>
<evidence type="ECO:0000313" key="3">
    <source>
        <dbReference type="Proteomes" id="UP000635726"/>
    </source>
</evidence>
<dbReference type="RefSeq" id="WP_188960727.1">
    <property type="nucleotide sequence ID" value="NZ_BMOE01000001.1"/>
</dbReference>
<dbReference type="AlphaFoldDB" id="A0A917UL07"/>
<feature type="region of interest" description="Disordered" evidence="1">
    <location>
        <begin position="1"/>
        <end position="29"/>
    </location>
</feature>
<reference evidence="2" key="1">
    <citation type="journal article" date="2014" name="Int. J. Syst. Evol. Microbiol.">
        <title>Complete genome sequence of Corynebacterium casei LMG S-19264T (=DSM 44701T), isolated from a smear-ripened cheese.</title>
        <authorList>
            <consortium name="US DOE Joint Genome Institute (JGI-PGF)"/>
            <person name="Walter F."/>
            <person name="Albersmeier A."/>
            <person name="Kalinowski J."/>
            <person name="Ruckert C."/>
        </authorList>
    </citation>
    <scope>NUCLEOTIDE SEQUENCE</scope>
    <source>
        <strain evidence="2">JCM 14371</strain>
    </source>
</reference>